<evidence type="ECO:0000256" key="4">
    <source>
        <dbReference type="ARBA" id="ARBA00022723"/>
    </source>
</evidence>
<evidence type="ECO:0000256" key="6">
    <source>
        <dbReference type="ARBA" id="ARBA00023004"/>
    </source>
</evidence>
<dbReference type="InterPro" id="IPR002401">
    <property type="entry name" value="Cyt_P450_E_grp-I"/>
</dbReference>
<organism evidence="10 11">
    <name type="scientific">Knufia peltigerae</name>
    <dbReference type="NCBI Taxonomy" id="1002370"/>
    <lineage>
        <taxon>Eukaryota</taxon>
        <taxon>Fungi</taxon>
        <taxon>Dikarya</taxon>
        <taxon>Ascomycota</taxon>
        <taxon>Pezizomycotina</taxon>
        <taxon>Eurotiomycetes</taxon>
        <taxon>Chaetothyriomycetidae</taxon>
        <taxon>Chaetothyriales</taxon>
        <taxon>Trichomeriaceae</taxon>
        <taxon>Knufia</taxon>
    </lineage>
</organism>
<dbReference type="GO" id="GO:0004497">
    <property type="term" value="F:monooxygenase activity"/>
    <property type="evidence" value="ECO:0007669"/>
    <property type="project" value="UniProtKB-KW"/>
</dbReference>
<dbReference type="InterPro" id="IPR001128">
    <property type="entry name" value="Cyt_P450"/>
</dbReference>
<name>A0AA38YFR6_9EURO</name>
<feature type="signal peptide" evidence="9">
    <location>
        <begin position="1"/>
        <end position="26"/>
    </location>
</feature>
<comment type="caution">
    <text evidence="10">The sequence shown here is derived from an EMBL/GenBank/DDBJ whole genome shotgun (WGS) entry which is preliminary data.</text>
</comment>
<feature type="chain" id="PRO_5041440363" description="Cytochrome P450" evidence="9">
    <location>
        <begin position="27"/>
        <end position="504"/>
    </location>
</feature>
<keyword evidence="9" id="KW-0732">Signal</keyword>
<dbReference type="InterPro" id="IPR036396">
    <property type="entry name" value="Cyt_P450_sf"/>
</dbReference>
<evidence type="ECO:0000256" key="7">
    <source>
        <dbReference type="ARBA" id="ARBA00023033"/>
    </source>
</evidence>
<keyword evidence="6 8" id="KW-0408">Iron</keyword>
<accession>A0AA38YFR6</accession>
<evidence type="ECO:0000256" key="1">
    <source>
        <dbReference type="ARBA" id="ARBA00001971"/>
    </source>
</evidence>
<evidence type="ECO:0000256" key="5">
    <source>
        <dbReference type="ARBA" id="ARBA00023002"/>
    </source>
</evidence>
<keyword evidence="7" id="KW-0503">Monooxygenase</keyword>
<keyword evidence="11" id="KW-1185">Reference proteome</keyword>
<keyword evidence="5" id="KW-0560">Oxidoreductase</keyword>
<dbReference type="SUPFAM" id="SSF48264">
    <property type="entry name" value="Cytochrome P450"/>
    <property type="match status" value="1"/>
</dbReference>
<dbReference type="Pfam" id="PF00067">
    <property type="entry name" value="p450"/>
    <property type="match status" value="1"/>
</dbReference>
<dbReference type="CDD" id="cd11065">
    <property type="entry name" value="CYP64-like"/>
    <property type="match status" value="1"/>
</dbReference>
<dbReference type="Proteomes" id="UP001172681">
    <property type="component" value="Unassembled WGS sequence"/>
</dbReference>
<keyword evidence="4 8" id="KW-0479">Metal-binding</keyword>
<gene>
    <name evidence="10" type="ORF">H2204_000784</name>
</gene>
<keyword evidence="3 8" id="KW-0349">Heme</keyword>
<dbReference type="EMBL" id="JAPDRN010000003">
    <property type="protein sequence ID" value="KAJ9646122.1"/>
    <property type="molecule type" value="Genomic_DNA"/>
</dbReference>
<dbReference type="PANTHER" id="PTHR46300:SF1">
    <property type="entry name" value="P450, PUTATIVE (EUROFUNG)-RELATED"/>
    <property type="match status" value="1"/>
</dbReference>
<evidence type="ECO:0000256" key="3">
    <source>
        <dbReference type="ARBA" id="ARBA00022617"/>
    </source>
</evidence>
<evidence type="ECO:0000256" key="2">
    <source>
        <dbReference type="ARBA" id="ARBA00010617"/>
    </source>
</evidence>
<evidence type="ECO:0000313" key="10">
    <source>
        <dbReference type="EMBL" id="KAJ9646122.1"/>
    </source>
</evidence>
<dbReference type="PANTHER" id="PTHR46300">
    <property type="entry name" value="P450, PUTATIVE (EUROFUNG)-RELATED-RELATED"/>
    <property type="match status" value="1"/>
</dbReference>
<reference evidence="10" key="1">
    <citation type="submission" date="2022-10" db="EMBL/GenBank/DDBJ databases">
        <title>Culturing micro-colonial fungi from biological soil crusts in the Mojave desert and describing Neophaeococcomyces mojavensis, and introducing the new genera and species Taxawa tesnikishii.</title>
        <authorList>
            <person name="Kurbessoian T."/>
            <person name="Stajich J.E."/>
        </authorList>
    </citation>
    <scope>NUCLEOTIDE SEQUENCE</scope>
    <source>
        <strain evidence="10">TK_35</strain>
    </source>
</reference>
<dbReference type="GO" id="GO:0005506">
    <property type="term" value="F:iron ion binding"/>
    <property type="evidence" value="ECO:0007669"/>
    <property type="project" value="InterPro"/>
</dbReference>
<dbReference type="GO" id="GO:0016705">
    <property type="term" value="F:oxidoreductase activity, acting on paired donors, with incorporation or reduction of molecular oxygen"/>
    <property type="evidence" value="ECO:0007669"/>
    <property type="project" value="InterPro"/>
</dbReference>
<comment type="cofactor">
    <cofactor evidence="1 8">
        <name>heme</name>
        <dbReference type="ChEBI" id="CHEBI:30413"/>
    </cofactor>
</comment>
<evidence type="ECO:0000256" key="8">
    <source>
        <dbReference type="PIRSR" id="PIRSR602401-1"/>
    </source>
</evidence>
<dbReference type="InterPro" id="IPR050364">
    <property type="entry name" value="Cytochrome_P450_fung"/>
</dbReference>
<protein>
    <recommendedName>
        <fullName evidence="12">Cytochrome P450</fullName>
    </recommendedName>
</protein>
<dbReference type="Gene3D" id="1.10.630.10">
    <property type="entry name" value="Cytochrome P450"/>
    <property type="match status" value="1"/>
</dbReference>
<evidence type="ECO:0000256" key="9">
    <source>
        <dbReference type="SAM" id="SignalP"/>
    </source>
</evidence>
<dbReference type="PRINTS" id="PR00463">
    <property type="entry name" value="EP450I"/>
</dbReference>
<comment type="similarity">
    <text evidence="2">Belongs to the cytochrome P450 family.</text>
</comment>
<evidence type="ECO:0000313" key="11">
    <source>
        <dbReference type="Proteomes" id="UP001172681"/>
    </source>
</evidence>
<dbReference type="PRINTS" id="PR00385">
    <property type="entry name" value="P450"/>
</dbReference>
<feature type="binding site" description="axial binding residue" evidence="8">
    <location>
        <position position="417"/>
    </location>
    <ligand>
        <name>heme</name>
        <dbReference type="ChEBI" id="CHEBI:30413"/>
    </ligand>
    <ligandPart>
        <name>Fe</name>
        <dbReference type="ChEBI" id="CHEBI:18248"/>
    </ligandPart>
</feature>
<dbReference type="GO" id="GO:0020037">
    <property type="term" value="F:heme binding"/>
    <property type="evidence" value="ECO:0007669"/>
    <property type="project" value="InterPro"/>
</dbReference>
<dbReference type="AlphaFoldDB" id="A0AA38YFR6"/>
<proteinExistence type="inferred from homology"/>
<sequence>MIFNPFLIFPLLLCLVLLYERRRDRGLPPGPRRLPIIGNLHQAPSELPWRTYQEWTKKYGPIFSVQYGLTTVIMLGTHESADALLNKKSSIYSSRPRLVMAGELVTKGFHVLLMTYGQKWRTHQKMQASCLNIRQSQAYRPLQDLESKQLMHDLLHSDDFAKLYHRYTASLMFGLSYGKRSPAGDEPEIKGADQVNANFLDAAKVGRNIVDALPVLNYLPAFLAPWKHRAERFWRLESSLHMSNLRFGMSTPSWNFTKQITKMKEAKDMPEIEVAYDIGIIYEAGLDTTNMALEIFTLAAVLNPGFVETAQRELDAVVGSDRLPTFDDQHNLPYITAVVKETLRWRPVSAGGIPHSVITDDEYMGYRIPKGATVIGNHWSIHMDEAVFAEPQKFLPERWLENPNLPLHAFGFGRRVCTGQHVSQNSMFIIVARLLWAFRFEHVYKNGVRLEIDDMAFTSGFNSRPLPFQVHFEPRSAAHKSVVEKSWAEADKDINNILSQMGTV</sequence>
<evidence type="ECO:0008006" key="12">
    <source>
        <dbReference type="Google" id="ProtNLM"/>
    </source>
</evidence>